<reference evidence="1" key="1">
    <citation type="submission" date="2021-06" db="EMBL/GenBank/DDBJ databases">
        <authorList>
            <person name="Kallberg Y."/>
            <person name="Tangrot J."/>
            <person name="Rosling A."/>
        </authorList>
    </citation>
    <scope>NUCLEOTIDE SEQUENCE</scope>
    <source>
        <strain evidence="1">UK204</strain>
    </source>
</reference>
<dbReference type="Proteomes" id="UP000789570">
    <property type="component" value="Unassembled WGS sequence"/>
</dbReference>
<organism evidence="1 2">
    <name type="scientific">Funneliformis caledonium</name>
    <dbReference type="NCBI Taxonomy" id="1117310"/>
    <lineage>
        <taxon>Eukaryota</taxon>
        <taxon>Fungi</taxon>
        <taxon>Fungi incertae sedis</taxon>
        <taxon>Mucoromycota</taxon>
        <taxon>Glomeromycotina</taxon>
        <taxon>Glomeromycetes</taxon>
        <taxon>Glomerales</taxon>
        <taxon>Glomeraceae</taxon>
        <taxon>Funneliformis</taxon>
    </lineage>
</organism>
<dbReference type="OrthoDB" id="2432958at2759"/>
<evidence type="ECO:0000313" key="2">
    <source>
        <dbReference type="Proteomes" id="UP000789570"/>
    </source>
</evidence>
<sequence>MRKNYCVVCKNPEVLTNKKTGEELKYCSKKCRKVSVKNGLLEACTNCGIYPKLLEYDELLEYCDDDYSGYGEDDDLPPTYYPPYGLNKSSDYTYYHNDFENEKQNQTNHSLSSSYASHYKATSTSSYANESYSAVPAVAPTPQIIYVHAPPPPPQIIHIHHNHIPPQPNVYPNHVIPPHNNQNGKNSTMNTVAKIGGQIALSVITGGITDIITGQFL</sequence>
<dbReference type="AlphaFoldDB" id="A0A9N9BE74"/>
<accession>A0A9N9BE74</accession>
<gene>
    <name evidence="1" type="ORF">FCALED_LOCUS6686</name>
</gene>
<comment type="caution">
    <text evidence="1">The sequence shown here is derived from an EMBL/GenBank/DDBJ whole genome shotgun (WGS) entry which is preliminary data.</text>
</comment>
<protein>
    <submittedName>
        <fullName evidence="1">11854_t:CDS:1</fullName>
    </submittedName>
</protein>
<name>A0A9N9BE74_9GLOM</name>
<evidence type="ECO:0000313" key="1">
    <source>
        <dbReference type="EMBL" id="CAG8562695.1"/>
    </source>
</evidence>
<keyword evidence="2" id="KW-1185">Reference proteome</keyword>
<dbReference type="EMBL" id="CAJVPQ010001642">
    <property type="protein sequence ID" value="CAG8562695.1"/>
    <property type="molecule type" value="Genomic_DNA"/>
</dbReference>
<proteinExistence type="predicted"/>